<dbReference type="RefSeq" id="WP_128535699.1">
    <property type="nucleotide sequence ID" value="NZ_SBIW01000011.1"/>
</dbReference>
<dbReference type="AlphaFoldDB" id="A0A3S4Y684"/>
<sequence length="131" mass="14584">MTSFYLLLSTGGYACLLHCTTDYLATQLENKQEAHVTGKDHPHNESESDEDCATGDCNCCYHHGTYVVKENAKITTHFIFSPTALAIVLFHTEGFSYIPLKITANVSWPRSTGPPFPRSSPLYISNRTLLI</sequence>
<organism evidence="1 2">
    <name type="scientific">Mucilaginibacter gilvus</name>
    <dbReference type="NCBI Taxonomy" id="2305909"/>
    <lineage>
        <taxon>Bacteria</taxon>
        <taxon>Pseudomonadati</taxon>
        <taxon>Bacteroidota</taxon>
        <taxon>Sphingobacteriia</taxon>
        <taxon>Sphingobacteriales</taxon>
        <taxon>Sphingobacteriaceae</taxon>
        <taxon>Mucilaginibacter</taxon>
    </lineage>
</organism>
<dbReference type="Pfam" id="PF26622">
    <property type="entry name" value="DUF8199"/>
    <property type="match status" value="1"/>
</dbReference>
<protein>
    <submittedName>
        <fullName evidence="1">Uncharacterized protein</fullName>
    </submittedName>
</protein>
<dbReference type="EMBL" id="SBIW01000011">
    <property type="protein sequence ID" value="RWY48352.1"/>
    <property type="molecule type" value="Genomic_DNA"/>
</dbReference>
<gene>
    <name evidence="1" type="ORF">EPL05_19610</name>
</gene>
<dbReference type="OrthoDB" id="798836at2"/>
<proteinExistence type="predicted"/>
<evidence type="ECO:0000313" key="1">
    <source>
        <dbReference type="EMBL" id="RWY48352.1"/>
    </source>
</evidence>
<dbReference type="Proteomes" id="UP000286701">
    <property type="component" value="Unassembled WGS sequence"/>
</dbReference>
<reference evidence="1 2" key="1">
    <citation type="submission" date="2019-01" db="EMBL/GenBank/DDBJ databases">
        <title>Mucilaginibacter antarcticum sp. nov., isolated from antarctic soil.</title>
        <authorList>
            <person name="Yan Y.-Q."/>
            <person name="Du Z.-J."/>
        </authorList>
    </citation>
    <scope>NUCLEOTIDE SEQUENCE [LARGE SCALE GENOMIC DNA]</scope>
    <source>
        <strain evidence="1 2">F01003</strain>
    </source>
</reference>
<dbReference type="InterPro" id="IPR058512">
    <property type="entry name" value="DUF8199"/>
</dbReference>
<comment type="caution">
    <text evidence="1">The sequence shown here is derived from an EMBL/GenBank/DDBJ whole genome shotgun (WGS) entry which is preliminary data.</text>
</comment>
<name>A0A3S4Y684_9SPHI</name>
<accession>A0A3S4Y684</accession>
<evidence type="ECO:0000313" key="2">
    <source>
        <dbReference type="Proteomes" id="UP000286701"/>
    </source>
</evidence>
<keyword evidence="2" id="KW-1185">Reference proteome</keyword>